<evidence type="ECO:0000313" key="3">
    <source>
        <dbReference type="Proteomes" id="UP000218209"/>
    </source>
</evidence>
<feature type="region of interest" description="Disordered" evidence="1">
    <location>
        <begin position="1"/>
        <end position="191"/>
    </location>
</feature>
<organism evidence="2 3">
    <name type="scientific">Porphyra umbilicalis</name>
    <name type="common">Purple laver</name>
    <name type="synonym">Red alga</name>
    <dbReference type="NCBI Taxonomy" id="2786"/>
    <lineage>
        <taxon>Eukaryota</taxon>
        <taxon>Rhodophyta</taxon>
        <taxon>Bangiophyceae</taxon>
        <taxon>Bangiales</taxon>
        <taxon>Bangiaceae</taxon>
        <taxon>Porphyra</taxon>
    </lineage>
</organism>
<feature type="compositionally biased region" description="Low complexity" evidence="1">
    <location>
        <begin position="128"/>
        <end position="141"/>
    </location>
</feature>
<evidence type="ECO:0000256" key="1">
    <source>
        <dbReference type="SAM" id="MobiDB-lite"/>
    </source>
</evidence>
<name>A0A1X6PEU9_PORUM</name>
<feature type="compositionally biased region" description="Basic residues" evidence="1">
    <location>
        <begin position="158"/>
        <end position="176"/>
    </location>
</feature>
<dbReference type="PANTHER" id="PTHR34305:SF1">
    <property type="entry name" value="SWIM-TYPE DOMAIN-CONTAINING PROTEIN"/>
    <property type="match status" value="1"/>
</dbReference>
<feature type="compositionally biased region" description="Acidic residues" evidence="1">
    <location>
        <begin position="1125"/>
        <end position="1135"/>
    </location>
</feature>
<accession>A0A1X6PEU9</accession>
<keyword evidence="3" id="KW-1185">Reference proteome</keyword>
<evidence type="ECO:0000313" key="2">
    <source>
        <dbReference type="EMBL" id="OSX79361.1"/>
    </source>
</evidence>
<feature type="compositionally biased region" description="Acidic residues" evidence="1">
    <location>
        <begin position="695"/>
        <end position="705"/>
    </location>
</feature>
<feature type="compositionally biased region" description="Low complexity" evidence="1">
    <location>
        <begin position="180"/>
        <end position="191"/>
    </location>
</feature>
<reference evidence="2 3" key="1">
    <citation type="submission" date="2017-03" db="EMBL/GenBank/DDBJ databases">
        <title>WGS assembly of Porphyra umbilicalis.</title>
        <authorList>
            <person name="Brawley S.H."/>
            <person name="Blouin N.A."/>
            <person name="Ficko-Blean E."/>
            <person name="Wheeler G.L."/>
            <person name="Lohr M."/>
            <person name="Goodson H.V."/>
            <person name="Jenkins J.W."/>
            <person name="Blaby-Haas C.E."/>
            <person name="Helliwell K.E."/>
            <person name="Chan C."/>
            <person name="Marriage T."/>
            <person name="Bhattacharya D."/>
            <person name="Klein A.S."/>
            <person name="Badis Y."/>
            <person name="Brodie J."/>
            <person name="Cao Y."/>
            <person name="Collen J."/>
            <person name="Dittami S.M."/>
            <person name="Gachon C.M."/>
            <person name="Green B.R."/>
            <person name="Karpowicz S."/>
            <person name="Kim J.W."/>
            <person name="Kudahl U."/>
            <person name="Lin S."/>
            <person name="Michel G."/>
            <person name="Mittag M."/>
            <person name="Olson B.J."/>
            <person name="Pangilinan J."/>
            <person name="Peng Y."/>
            <person name="Qiu H."/>
            <person name="Shu S."/>
            <person name="Singer J.T."/>
            <person name="Smith A.G."/>
            <person name="Sprecher B.N."/>
            <person name="Wagner V."/>
            <person name="Wang W."/>
            <person name="Wang Z.-Y."/>
            <person name="Yan J."/>
            <person name="Yarish C."/>
            <person name="Zoeuner-Riek S."/>
            <person name="Zhuang Y."/>
            <person name="Zou Y."/>
            <person name="Lindquist E.A."/>
            <person name="Grimwood J."/>
            <person name="Barry K."/>
            <person name="Rokhsar D.S."/>
            <person name="Schmutz J."/>
            <person name="Stiller J.W."/>
            <person name="Grossman A.R."/>
            <person name="Prochnik S.E."/>
        </authorList>
    </citation>
    <scope>NUCLEOTIDE SEQUENCE [LARGE SCALE GENOMIC DNA]</scope>
    <source>
        <strain evidence="2">4086291</strain>
    </source>
</reference>
<feature type="region of interest" description="Disordered" evidence="1">
    <location>
        <begin position="692"/>
        <end position="765"/>
    </location>
</feature>
<feature type="compositionally biased region" description="Basic and acidic residues" evidence="1">
    <location>
        <begin position="1"/>
        <end position="11"/>
    </location>
</feature>
<sequence length="1642" mass="174512">MDFLGGHERQGRRLRRQCGAPLRTAGVPAAPWPPYAATGGGGGCRARAAVRDGKRQGRRSDRRRGALPRATGPAPGTDARGVGAVGGGIGRIGAPTSCHSPDAIEGGNGRTGGAENSLRRRGQRQDMGRGAPRRAAGTTAGSVARPATAGFKIGGRASRARRRHRRRRRMDRRRGPPPRAAGGARAGGATAVARTEAAAPCAATGGGGGAGGRCVGRGGGWGGGAVSSYRRRGQWRRVSGGRAGGAVRLNRVHAPAVPCRHRHLAAAGCPPSRPPPACGRRLHVPAAATRLPSHRSAAAGRPAAGVPPAAGVRRRLALPPPAAARPPAWVGRRTLFPPRRYRPPRRRRGAAAALPRGLIGSGCAATAALLFRGAPVWPPFRCCELGRSAMESKNVSYTTVEDLQRELSATVVVSEDTLLARGQRSTDGDVVFFDAEDLMQASKPSVPAAAVPQLYLPFVDRPGGYPRRGPGRTKGSGLDVRNSLLQVLIVLLSTSAYLNLTELFDATELRNVNVQALCEMRQKLRRFTDKALSTRAWDLSRSGAVGVVVKYRTGGSRDDQGRHLAVAVEASFTGESVVCTCSEAESCLGVGGCSMQEPMEAALDKVRSTLGVTMADLFTILRASLRKRSRVVGRAVLYGPSTCVVRMPGGSWPYAVVRKTRTANWICFSCRAADGSCHHAAAATAAAKEAAADASDTDAESDDDDGSRLHAAAGRGNAAGHGAAAGSGAAAGPQGDGSGGGAGASGAAASGSDRGMQTPQSMLPRHLVPPRSAQVERALILLALENPDVVVLVFLAAEVFPYCNVGRESEPKPREVFVECGEGVTSGVVYTWRCPVCNYRVIPDGRDQGVVFSSSSTAFSEVFLFETAVSLSRNGSSLRHSVYLREAYWEMSSAHVYPDADEKLSSVTTIRKAIVLYLTLVIAGLPAAVSRCTKCVRLDGSYTIICIDGLQLGYRLKFMVPFLRPSTPVSAIARASVYARVVKDEALSKALGGVFYSATTEKKNTITTLTAMRGNVMAFIVLAGYVVIDGAERTFAGSTLTQKKSKNERGWDPVEDGGVRLELIEFLRAFFVCGRAGRALAMDILGAPLDLIRRVPRPLIEAVKAAAADFSDDANDVSGGSPLDDAGDEDEDAAELDQSGHLDGQDEAPGDSSVAASMGGAPANDGWASDGELSDNGAVTTYEQAMGDDDFGVGPAYEPPEREWDDAAPLRFFAEQFSEPALADTGGDAAAERIRKLVLPLRVGSPCTAASALKVLDFVRAVVVDPFTVWAPGDDWSAVNAVFDCVLSEDFTVATLSDVVARADVSELRILRGAVACLAPTLCRSEELRRVFGELLLCLVETRGDYMEYVEDAPPADSDTDSMQSRSGGSGHDDGSDEELVTKEAMVLAHPDQPFTAQQYTNTWLLPEATAEAYATAHGLPVGAAEDFLRTGVWAPGLPPLRSIPGFVGASTAQTDFPNCQHEMGKQKAHTGGTLGAFCSCKHPKCLGVVVLDKSESQRMPIEFVVQRFSTLPDVIIYDFACATLKTALVRLPHVAKKVSLRVDRFHWRKNHTLCSKAMSPDSFVSMDGTNTSSAEERNALSRRQQHHVRQMKQDALIIFTVYQQAVSNVVAMYRDNITNETTIKWPEWYRRTHVDIDNEDK</sequence>
<dbReference type="EMBL" id="KV918792">
    <property type="protein sequence ID" value="OSX79361.1"/>
    <property type="molecule type" value="Genomic_DNA"/>
</dbReference>
<dbReference type="PANTHER" id="PTHR34305">
    <property type="entry name" value="EXPRESSED PROTEIN"/>
    <property type="match status" value="1"/>
</dbReference>
<feature type="region of interest" description="Disordered" evidence="1">
    <location>
        <begin position="1351"/>
        <end position="1378"/>
    </location>
</feature>
<feature type="region of interest" description="Disordered" evidence="1">
    <location>
        <begin position="1113"/>
        <end position="1175"/>
    </location>
</feature>
<protein>
    <submittedName>
        <fullName evidence="2">Uncharacterized protein</fullName>
    </submittedName>
</protein>
<gene>
    <name evidence="2" type="ORF">BU14_0079s0005</name>
</gene>
<dbReference type="Proteomes" id="UP000218209">
    <property type="component" value="Unassembled WGS sequence"/>
</dbReference>
<dbReference type="OrthoDB" id="5598737at2759"/>
<feature type="compositionally biased region" description="Basic and acidic residues" evidence="1">
    <location>
        <begin position="49"/>
        <end position="59"/>
    </location>
</feature>
<feature type="compositionally biased region" description="Gly residues" evidence="1">
    <location>
        <begin position="734"/>
        <end position="744"/>
    </location>
</feature>
<proteinExistence type="predicted"/>